<dbReference type="HAMAP" id="MF_00745">
    <property type="entry name" value="SprT_like"/>
    <property type="match status" value="1"/>
</dbReference>
<dbReference type="SMART" id="SM00731">
    <property type="entry name" value="SprT"/>
    <property type="match status" value="1"/>
</dbReference>
<reference evidence="6 7" key="1">
    <citation type="submission" date="2017-08" db="EMBL/GenBank/DDBJ databases">
        <title>Complete Genome Sequence of Bacillus kochii Oregon-R-modENCODE STRAIN BDGP4, isolated from Drosophila melanogaster gut.</title>
        <authorList>
            <person name="Wan K.H."/>
            <person name="Yu C."/>
            <person name="Park S."/>
            <person name="Hammonds A.S."/>
            <person name="Booth B.W."/>
            <person name="Celniker S.E."/>
        </authorList>
    </citation>
    <scope>NUCLEOTIDE SEQUENCE [LARGE SCALE GENOMIC DNA]</scope>
    <source>
        <strain evidence="6 7">BDGP4</strain>
    </source>
</reference>
<proteinExistence type="inferred from homology"/>
<dbReference type="Pfam" id="PF17283">
    <property type="entry name" value="Zn_ribbon_SprT"/>
    <property type="match status" value="1"/>
</dbReference>
<gene>
    <name evidence="6" type="ORF">CKF48_07865</name>
</gene>
<feature type="domain" description="SprT-like" evidence="5">
    <location>
        <begin position="4"/>
        <end position="145"/>
    </location>
</feature>
<dbReference type="EMBL" id="CP022983">
    <property type="protein sequence ID" value="ASV67240.1"/>
    <property type="molecule type" value="Genomic_DNA"/>
</dbReference>
<evidence type="ECO:0000256" key="1">
    <source>
        <dbReference type="ARBA" id="ARBA00022490"/>
    </source>
</evidence>
<dbReference type="Pfam" id="PF10263">
    <property type="entry name" value="SprT-like"/>
    <property type="match status" value="1"/>
</dbReference>
<dbReference type="NCBIfam" id="NF003339">
    <property type="entry name" value="PRK04351.1"/>
    <property type="match status" value="1"/>
</dbReference>
<feature type="active site" evidence="4">
    <location>
        <position position="68"/>
    </location>
</feature>
<protein>
    <recommendedName>
        <fullName evidence="4">Protein SprT-like</fullName>
    </recommendedName>
</protein>
<dbReference type="Proteomes" id="UP000215137">
    <property type="component" value="Chromosome"/>
</dbReference>
<dbReference type="GO" id="GO:0006950">
    <property type="term" value="P:response to stress"/>
    <property type="evidence" value="ECO:0007669"/>
    <property type="project" value="UniProtKB-ARBA"/>
</dbReference>
<evidence type="ECO:0000256" key="4">
    <source>
        <dbReference type="HAMAP-Rule" id="MF_00745"/>
    </source>
</evidence>
<keyword evidence="1 4" id="KW-0963">Cytoplasm</keyword>
<dbReference type="RefSeq" id="WP_095370815.1">
    <property type="nucleotide sequence ID" value="NZ_CP022983.1"/>
</dbReference>
<comment type="cofactor">
    <cofactor evidence="4">
        <name>Zn(2+)</name>
        <dbReference type="ChEBI" id="CHEBI:29105"/>
    </cofactor>
    <text evidence="4">Binds 1 zinc ion.</text>
</comment>
<dbReference type="GO" id="GO:0008270">
    <property type="term" value="F:zinc ion binding"/>
    <property type="evidence" value="ECO:0007669"/>
    <property type="project" value="UniProtKB-UniRule"/>
</dbReference>
<accession>A0A248TGL1</accession>
<dbReference type="InterPro" id="IPR023524">
    <property type="entry name" value="Uncharacterised_SprT-like"/>
</dbReference>
<dbReference type="OrthoDB" id="9799909at2"/>
<dbReference type="InterPro" id="IPR006640">
    <property type="entry name" value="SprT-like_domain"/>
</dbReference>
<sequence>MSDKELQRLVEEVSLRWFDLPFRHTAKFNSRLRTTGGRYMLSDHRIEINPTYYQHLGMEELVGIIKHELCHYHLHLAGAGYQHRDSDFRRLMAKVGAPRHCSSLPQKVSYIMYKCNQCNQLYRRKRRINTNKYRCGQCMGKLVLISTDKNN</sequence>
<evidence type="ECO:0000256" key="3">
    <source>
        <dbReference type="ARBA" id="ARBA00022833"/>
    </source>
</evidence>
<comment type="similarity">
    <text evidence="4">Belongs to the SprT family.</text>
</comment>
<evidence type="ECO:0000313" key="7">
    <source>
        <dbReference type="Proteomes" id="UP000215137"/>
    </source>
</evidence>
<evidence type="ECO:0000313" key="6">
    <source>
        <dbReference type="EMBL" id="ASV67240.1"/>
    </source>
</evidence>
<dbReference type="InterPro" id="IPR035240">
    <property type="entry name" value="SprT_Zn_ribbon"/>
</dbReference>
<dbReference type="KEGG" id="bko:CKF48_07865"/>
<feature type="binding site" evidence="4">
    <location>
        <position position="71"/>
    </location>
    <ligand>
        <name>Zn(2+)</name>
        <dbReference type="ChEBI" id="CHEBI:29105"/>
    </ligand>
</feature>
<comment type="subcellular location">
    <subcellularLocation>
        <location evidence="4">Cytoplasm</location>
    </subcellularLocation>
</comment>
<keyword evidence="7" id="KW-1185">Reference proteome</keyword>
<name>A0A248TGL1_9BACI</name>
<evidence type="ECO:0000256" key="2">
    <source>
        <dbReference type="ARBA" id="ARBA00022723"/>
    </source>
</evidence>
<dbReference type="GO" id="GO:0005737">
    <property type="term" value="C:cytoplasm"/>
    <property type="evidence" value="ECO:0007669"/>
    <property type="project" value="UniProtKB-SubCell"/>
</dbReference>
<keyword evidence="3 4" id="KW-0862">Zinc</keyword>
<keyword evidence="2 4" id="KW-0479">Metal-binding</keyword>
<dbReference type="AlphaFoldDB" id="A0A248TGL1"/>
<organism evidence="6 7">
    <name type="scientific">Cytobacillus kochii</name>
    <dbReference type="NCBI Taxonomy" id="859143"/>
    <lineage>
        <taxon>Bacteria</taxon>
        <taxon>Bacillati</taxon>
        <taxon>Bacillota</taxon>
        <taxon>Bacilli</taxon>
        <taxon>Bacillales</taxon>
        <taxon>Bacillaceae</taxon>
        <taxon>Cytobacillus</taxon>
    </lineage>
</organism>
<evidence type="ECO:0000259" key="5">
    <source>
        <dbReference type="SMART" id="SM00731"/>
    </source>
</evidence>
<feature type="binding site" evidence="4">
    <location>
        <position position="67"/>
    </location>
    <ligand>
        <name>Zn(2+)</name>
        <dbReference type="ChEBI" id="CHEBI:29105"/>
    </ligand>
</feature>